<comment type="subcellular location">
    <subcellularLocation>
        <location evidence="20">Cell outer membrane</location>
        <topology evidence="20">Multi-pass membrane protein</topology>
    </subcellularLocation>
    <text evidence="20">One of the very few enzymes located there.</text>
</comment>
<dbReference type="CDD" id="cd00541">
    <property type="entry name" value="OMPLA"/>
    <property type="match status" value="1"/>
</dbReference>
<evidence type="ECO:0000256" key="19">
    <source>
        <dbReference type="PIRSR" id="PIRSR603187-2"/>
    </source>
</evidence>
<sequence length="383" mass="43707">MPFNLSERVPFKLSVLSILGLGVVSLSHASDDASPLHPMTAQACAALESNAERLTCYDSLFKVPEPDRPVLVSERVAADEIAPEEIKPKTVTEKIKHQVSNLFAVEAPRIDPNTSLLDKRWELSPESKLGTFNIRAYQPVYLLPAFWTSDKNETPYSPNSNNRVLVPQDLNSTELKFQLSLKTKAWENIFGDNGDLWVGYTQSSRWQSYNSKESRPFRETNYEPEASLMFRTNYEILGLNGRLLGLTLNHQSNGRSDPLSRSWNRVILNLGLERGNFALMLRPWYRLEEDAKDDNNPDIKDYMGRGDLTAFYRYKKHDFSLMLRHSLRGGSDSHGAAQFDWTFPISGNLRGHFQLFNGYGESLIDYNHRATYVGLGINLMNWY</sequence>
<feature type="signal peptide" evidence="20">
    <location>
        <begin position="1"/>
        <end position="29"/>
    </location>
</feature>
<dbReference type="AlphaFoldDB" id="A0A2U3MUJ0"/>
<name>A0A2U3MUJ0_9GAMM</name>
<keyword evidence="12 20" id="KW-0378">Hydrolase</keyword>
<evidence type="ECO:0000256" key="11">
    <source>
        <dbReference type="ARBA" id="ARBA00022729"/>
    </source>
</evidence>
<evidence type="ECO:0000256" key="17">
    <source>
        <dbReference type="ARBA" id="ARBA00023237"/>
    </source>
</evidence>
<keyword evidence="16" id="KW-0472">Membrane</keyword>
<comment type="cofactor">
    <cofactor evidence="20">
        <name>Ca(2+)</name>
        <dbReference type="ChEBI" id="CHEBI:29108"/>
    </cofactor>
    <text evidence="20">Binds 1 Ca(2+) ion per monomer. In the dimeric form the Ca(2+) is bound by different amino acids with binding of each Ca(2+) shared with ligands coming from each monomer. The Ca(2+) ion may have a role in catalysis.</text>
</comment>
<evidence type="ECO:0000256" key="4">
    <source>
        <dbReference type="ARBA" id="ARBA00011702"/>
    </source>
</evidence>
<reference evidence="22" key="1">
    <citation type="submission" date="2018-03" db="EMBL/GenBank/DDBJ databases">
        <authorList>
            <person name="Blom J."/>
        </authorList>
    </citation>
    <scope>NUCLEOTIDE SEQUENCE [LARGE SCALE GENOMIC DNA]</scope>
    <source>
        <strain evidence="22">KPC-SM-21</strain>
    </source>
</reference>
<dbReference type="GO" id="GO:0008970">
    <property type="term" value="F:phospholipase A1 activity"/>
    <property type="evidence" value="ECO:0007669"/>
    <property type="project" value="UniProtKB-EC"/>
</dbReference>
<dbReference type="GO" id="GO:0009279">
    <property type="term" value="C:cell outer membrane"/>
    <property type="evidence" value="ECO:0007669"/>
    <property type="project" value="UniProtKB-SubCell"/>
</dbReference>
<dbReference type="PANTHER" id="PTHR40457:SF1">
    <property type="entry name" value="PHOSPHOLIPASE A1"/>
    <property type="match status" value="1"/>
</dbReference>
<evidence type="ECO:0000256" key="13">
    <source>
        <dbReference type="ARBA" id="ARBA00022837"/>
    </source>
</evidence>
<proteinExistence type="inferred from homology"/>
<dbReference type="Pfam" id="PF02253">
    <property type="entry name" value="PLA1"/>
    <property type="match status" value="1"/>
</dbReference>
<evidence type="ECO:0000256" key="18">
    <source>
        <dbReference type="PIRSR" id="PIRSR603187-1"/>
    </source>
</evidence>
<gene>
    <name evidence="21" type="ORF">KPC_0213</name>
</gene>
<feature type="active site" description="Proton acceptor" evidence="18">
    <location>
        <position position="250"/>
    </location>
</feature>
<evidence type="ECO:0000256" key="3">
    <source>
        <dbReference type="ARBA" id="ARBA00010525"/>
    </source>
</evidence>
<evidence type="ECO:0000256" key="7">
    <source>
        <dbReference type="ARBA" id="ARBA00021726"/>
    </source>
</evidence>
<dbReference type="InterPro" id="IPR036541">
    <property type="entry name" value="PLipase_A1_sf"/>
</dbReference>
<dbReference type="FunCoup" id="A0A2U3MUJ0">
    <property type="interactions" value="63"/>
</dbReference>
<keyword evidence="15 20" id="KW-0443">Lipid metabolism</keyword>
<comment type="catalytic activity">
    <reaction evidence="2 20">
        <text>a 1,2-diacyl-sn-glycero-3-phosphocholine + H2O = a 1-acyl-sn-glycero-3-phosphocholine + a fatty acid + H(+)</text>
        <dbReference type="Rhea" id="RHEA:15801"/>
        <dbReference type="ChEBI" id="CHEBI:15377"/>
        <dbReference type="ChEBI" id="CHEBI:15378"/>
        <dbReference type="ChEBI" id="CHEBI:28868"/>
        <dbReference type="ChEBI" id="CHEBI:57643"/>
        <dbReference type="ChEBI" id="CHEBI:58168"/>
        <dbReference type="EC" id="3.1.1.4"/>
    </reaction>
</comment>
<feature type="binding site" description="in dimeric form" evidence="19">
    <location>
        <position position="214"/>
    </location>
    <ligand>
        <name>Ca(2+)</name>
        <dbReference type="ChEBI" id="CHEBI:29108"/>
        <label>1</label>
    </ligand>
</feature>
<dbReference type="EMBL" id="OOGT01000005">
    <property type="protein sequence ID" value="SPL69035.1"/>
    <property type="molecule type" value="Genomic_DNA"/>
</dbReference>
<comment type="similarity">
    <text evidence="3 20">Belongs to the phospholipase A1 family.</text>
</comment>
<keyword evidence="13 19" id="KW-0106">Calcium</keyword>
<feature type="binding site" description="in dimeric form" evidence="19">
    <location>
        <position position="260"/>
    </location>
    <ligand>
        <name>Ca(2+)</name>
        <dbReference type="ChEBI" id="CHEBI:29108"/>
        <label>1</label>
    </ligand>
</feature>
<dbReference type="GO" id="GO:0016042">
    <property type="term" value="P:lipid catabolic process"/>
    <property type="evidence" value="ECO:0007669"/>
    <property type="project" value="UniProtKB-KW"/>
</dbReference>
<comment type="function">
    <text evidence="20">Hydrolysis of phosphatidylcholine with phospholipase A2 (EC 3.1.1.4) and phospholipase A1 (EC 3.1.1.32) activities.</text>
</comment>
<keyword evidence="22" id="KW-1185">Reference proteome</keyword>
<evidence type="ECO:0000256" key="2">
    <source>
        <dbReference type="ARBA" id="ARBA00001604"/>
    </source>
</evidence>
<dbReference type="InterPro" id="IPR003187">
    <property type="entry name" value="PLipase_A1"/>
</dbReference>
<evidence type="ECO:0000256" key="9">
    <source>
        <dbReference type="ARBA" id="ARBA00022692"/>
    </source>
</evidence>
<evidence type="ECO:0000256" key="14">
    <source>
        <dbReference type="ARBA" id="ARBA00022963"/>
    </source>
</evidence>
<feature type="binding site" description="in dimeric form" evidence="19">
    <location>
        <position position="255"/>
    </location>
    <ligand>
        <name>Ca(2+)</name>
        <dbReference type="ChEBI" id="CHEBI:29108"/>
        <label>1</label>
    </ligand>
</feature>
<dbReference type="PANTHER" id="PTHR40457">
    <property type="entry name" value="PHOSPHOLIPASE A1"/>
    <property type="match status" value="1"/>
</dbReference>
<dbReference type="Gene3D" id="2.40.230.10">
    <property type="entry name" value="Phospholipase A1"/>
    <property type="match status" value="1"/>
</dbReference>
<evidence type="ECO:0000256" key="20">
    <source>
        <dbReference type="RuleBase" id="RU366027"/>
    </source>
</evidence>
<feature type="chain" id="PRO_5019617661" description="Phospholipase A1" evidence="20">
    <location>
        <begin position="30"/>
        <end position="383"/>
    </location>
</feature>
<dbReference type="EC" id="3.1.1.4" evidence="6 20"/>
<organism evidence="21 22">
    <name type="scientific">Acinetobacter stercoris</name>
    <dbReference type="NCBI Taxonomy" id="2126983"/>
    <lineage>
        <taxon>Bacteria</taxon>
        <taxon>Pseudomonadati</taxon>
        <taxon>Pseudomonadota</taxon>
        <taxon>Gammaproteobacteria</taxon>
        <taxon>Moraxellales</taxon>
        <taxon>Moraxellaceae</taxon>
        <taxon>Acinetobacter</taxon>
    </lineage>
</organism>
<feature type="active site" description="Nucleophile" evidence="18">
    <location>
        <position position="252"/>
    </location>
</feature>
<dbReference type="PRINTS" id="PR01486">
    <property type="entry name" value="PHPHLIPASEA1"/>
</dbReference>
<dbReference type="Proteomes" id="UP000245974">
    <property type="component" value="Unassembled WGS sequence"/>
</dbReference>
<evidence type="ECO:0000256" key="12">
    <source>
        <dbReference type="ARBA" id="ARBA00022801"/>
    </source>
</evidence>
<keyword evidence="9" id="KW-0812">Transmembrane</keyword>
<keyword evidence="11 20" id="KW-0732">Signal</keyword>
<evidence type="ECO:0000313" key="22">
    <source>
        <dbReference type="Proteomes" id="UP000245974"/>
    </source>
</evidence>
<keyword evidence="17 20" id="KW-0998">Cell outer membrane</keyword>
<comment type="catalytic activity">
    <reaction evidence="1 20">
        <text>a 1,2-diacyl-sn-glycero-3-phosphocholine + H2O = a 2-acyl-sn-glycero-3-phosphocholine + a fatty acid + H(+)</text>
        <dbReference type="Rhea" id="RHEA:18689"/>
        <dbReference type="ChEBI" id="CHEBI:15377"/>
        <dbReference type="ChEBI" id="CHEBI:15378"/>
        <dbReference type="ChEBI" id="CHEBI:28868"/>
        <dbReference type="ChEBI" id="CHEBI:57643"/>
        <dbReference type="ChEBI" id="CHEBI:57875"/>
        <dbReference type="EC" id="3.1.1.32"/>
    </reaction>
</comment>
<dbReference type="SUPFAM" id="SSF56931">
    <property type="entry name" value="Outer membrane phospholipase A (OMPLA)"/>
    <property type="match status" value="1"/>
</dbReference>
<evidence type="ECO:0000256" key="16">
    <source>
        <dbReference type="ARBA" id="ARBA00023136"/>
    </source>
</evidence>
<protein>
    <recommendedName>
        <fullName evidence="7 20">Phospholipase A1</fullName>
        <ecNumber evidence="5 20">3.1.1.32</ecNumber>
        <ecNumber evidence="6 20">3.1.1.4</ecNumber>
    </recommendedName>
    <alternativeName>
        <fullName evidence="20">Phosphatidylcholine 1-acylhydrolase</fullName>
    </alternativeName>
</protein>
<dbReference type="RefSeq" id="WP_121972604.1">
    <property type="nucleotide sequence ID" value="NZ_OOGT01000005.1"/>
</dbReference>
<comment type="subunit">
    <text evidence="4 20">Homodimer; dimerization is reversible, and the dimeric form is the active one.</text>
</comment>
<dbReference type="OrthoDB" id="188433at2"/>
<accession>A0A2U3MUJ0</accession>
<keyword evidence="10 19" id="KW-0479">Metal-binding</keyword>
<evidence type="ECO:0000256" key="10">
    <source>
        <dbReference type="ARBA" id="ARBA00022723"/>
    </source>
</evidence>
<evidence type="ECO:0000256" key="15">
    <source>
        <dbReference type="ARBA" id="ARBA00023098"/>
    </source>
</evidence>
<dbReference type="GO" id="GO:0004623">
    <property type="term" value="F:phospholipase A2 activity"/>
    <property type="evidence" value="ECO:0007669"/>
    <property type="project" value="UniProtKB-EC"/>
</dbReference>
<dbReference type="EC" id="3.1.1.32" evidence="5 20"/>
<dbReference type="InParanoid" id="A0A2U3MUJ0"/>
<keyword evidence="14 20" id="KW-0442">Lipid degradation</keyword>
<evidence type="ECO:0000256" key="1">
    <source>
        <dbReference type="ARBA" id="ARBA00000111"/>
    </source>
</evidence>
<dbReference type="GO" id="GO:0005509">
    <property type="term" value="F:calcium ion binding"/>
    <property type="evidence" value="ECO:0007669"/>
    <property type="project" value="TreeGrafter"/>
</dbReference>
<keyword evidence="8" id="KW-1134">Transmembrane beta strand</keyword>
<evidence type="ECO:0000256" key="6">
    <source>
        <dbReference type="ARBA" id="ARBA00013278"/>
    </source>
</evidence>
<evidence type="ECO:0000256" key="5">
    <source>
        <dbReference type="ARBA" id="ARBA00013179"/>
    </source>
</evidence>
<evidence type="ECO:0000313" key="21">
    <source>
        <dbReference type="EMBL" id="SPL69035.1"/>
    </source>
</evidence>
<evidence type="ECO:0000256" key="8">
    <source>
        <dbReference type="ARBA" id="ARBA00022452"/>
    </source>
</evidence>